<sequence length="376" mass="42091">MSEINPQISTAAVVGWPSGDTFKYLAEPDPKQSTLTFKTRVDETVSLFEIWVPMYLKLTDKKAPKLSSLILSIPLSTIETFSFQVLATVPQPVRGKHISQVLGLDFKLNENITVLIPLYTKEQPMQGKTQSGAVLDNVRVISQMTSFSVYINHTASHEADLNSIRNAMNGGRHRLTRKRHLDLQSLYQGQGAQIACLTPQSDELPAYDEVPSSSLDTTTQKRKRPRRELIDHESETSPSGAETLEDLRKGGYVGKGKTRLEKALDDQKRGPGPGVSMAASAGQTVEKGIKTAQKEIKDLRRRIKTAEQEIEALQRQNDNIDFEGYDAKLWEVQQEVKELDETCSGINDNMVTQENLRDFGEDLRQDIGRRISGDDY</sequence>
<dbReference type="EMBL" id="CABFJX010000395">
    <property type="protein sequence ID" value="VTT78825.1"/>
    <property type="molecule type" value="Genomic_DNA"/>
</dbReference>
<gene>
    <name evidence="2" type="ORF">C2S_11244</name>
</gene>
<comment type="caution">
    <text evidence="2">The sequence shown here is derived from an EMBL/GenBank/DDBJ whole genome shotgun (WGS) entry which is preliminary data.</text>
</comment>
<name>A0A9Q9UGY4_FUSFU</name>
<protein>
    <submittedName>
        <fullName evidence="2">Uncharacterized protein</fullName>
    </submittedName>
</protein>
<reference evidence="2" key="1">
    <citation type="submission" date="2019-05" db="EMBL/GenBank/DDBJ databases">
        <authorList>
            <person name="Piombo E."/>
        </authorList>
    </citation>
    <scope>NUCLEOTIDE SEQUENCE</scope>
    <source>
        <strain evidence="2">C2S</strain>
    </source>
</reference>
<evidence type="ECO:0000313" key="3">
    <source>
        <dbReference type="Proteomes" id="UP000760494"/>
    </source>
</evidence>
<evidence type="ECO:0000313" key="2">
    <source>
        <dbReference type="EMBL" id="VTT78825.1"/>
    </source>
</evidence>
<dbReference type="Proteomes" id="UP000760494">
    <property type="component" value="Unassembled WGS sequence"/>
</dbReference>
<accession>A0A9Q9UGY4</accession>
<dbReference type="AlphaFoldDB" id="A0A9Q9UGY4"/>
<organism evidence="2 3">
    <name type="scientific">Fusarium fujikuroi</name>
    <name type="common">Bakanae and foot rot disease fungus</name>
    <name type="synonym">Gibberella fujikuroi</name>
    <dbReference type="NCBI Taxonomy" id="5127"/>
    <lineage>
        <taxon>Eukaryota</taxon>
        <taxon>Fungi</taxon>
        <taxon>Dikarya</taxon>
        <taxon>Ascomycota</taxon>
        <taxon>Pezizomycotina</taxon>
        <taxon>Sordariomycetes</taxon>
        <taxon>Hypocreomycetidae</taxon>
        <taxon>Hypocreales</taxon>
        <taxon>Nectriaceae</taxon>
        <taxon>Fusarium</taxon>
        <taxon>Fusarium fujikuroi species complex</taxon>
    </lineage>
</organism>
<proteinExistence type="predicted"/>
<feature type="region of interest" description="Disordered" evidence="1">
    <location>
        <begin position="205"/>
        <end position="283"/>
    </location>
</feature>
<evidence type="ECO:0000256" key="1">
    <source>
        <dbReference type="SAM" id="MobiDB-lite"/>
    </source>
</evidence>
<feature type="compositionally biased region" description="Basic and acidic residues" evidence="1">
    <location>
        <begin position="258"/>
        <end position="269"/>
    </location>
</feature>